<dbReference type="Gene3D" id="3.40.50.12780">
    <property type="entry name" value="N-terminal domain of ligase-like"/>
    <property type="match status" value="1"/>
</dbReference>
<dbReference type="EMBL" id="JBHLTM010000009">
    <property type="protein sequence ID" value="MFC0683306.1"/>
    <property type="molecule type" value="Genomic_DNA"/>
</dbReference>
<accession>A0ABV6S239</accession>
<comment type="caution">
    <text evidence="7">The sequence shown here is derived from an EMBL/GenBank/DDBJ whole genome shotgun (WGS) entry which is preliminary data.</text>
</comment>
<evidence type="ECO:0000256" key="3">
    <source>
        <dbReference type="ARBA" id="ARBA00022741"/>
    </source>
</evidence>
<dbReference type="RefSeq" id="WP_267220426.1">
    <property type="nucleotide sequence ID" value="NZ_JAPCWC010000007.1"/>
</dbReference>
<feature type="domain" description="AMP-dependent synthetase/ligase" evidence="5">
    <location>
        <begin position="53"/>
        <end position="394"/>
    </location>
</feature>
<dbReference type="SUPFAM" id="SSF56801">
    <property type="entry name" value="Acetyl-CoA synthetase-like"/>
    <property type="match status" value="1"/>
</dbReference>
<evidence type="ECO:0000256" key="1">
    <source>
        <dbReference type="ARBA" id="ARBA00006432"/>
    </source>
</evidence>
<dbReference type="InterPro" id="IPR042099">
    <property type="entry name" value="ANL_N_sf"/>
</dbReference>
<evidence type="ECO:0000259" key="5">
    <source>
        <dbReference type="Pfam" id="PF00501"/>
    </source>
</evidence>
<evidence type="ECO:0000313" key="7">
    <source>
        <dbReference type="EMBL" id="MFC0683306.1"/>
    </source>
</evidence>
<sequence>MVKLTDLSSYADAQAHASSAALWDLFDGDRDVLNIAHECITRHADGSGRAAVRIAHADGRDEILSFDLIAAGAARFAHWLDAEGVQPGERIAFMLEPSLPFYVCLFGAMQTGAISVPLFTLFGPDALKLRIDDCKPSILVTNAEKAELARGAVTAENALRVIVADEGLLDEIAKFPATYAPKTKAGDLAVFQYTSGTTRELPEAVKHTHKALVTLMFAALYGTGIRPRNASGEGDEFFCPSSPAWGHGLWHGTLAPLGLGVTTGTFAGRFDPVRLMKALDDYGITNMSAAATHYRMMKNSGAAGDYAFHFRKLSYTGEPIDPATLEWIDETFRVPVCSMYGTTEIGVVLVNYPGAADFTVKPGSLGKAVPGQKLEVQRPDGTPTAPGEIGELMLWRGGGWMTTKDRAKIDDEGYFYHCGRADDVIISAGWTMSAVEIENTMLRHDNVLECGVIGVPDEKRGQVVKAFVVANRAGDDGFVKELQDFTRERLAQHEFPRIVEFVDELPKNPAGKVHRKMLRDREAAKAAEAVG</sequence>
<name>A0ABV6S239_9SPHN</name>
<dbReference type="PANTHER" id="PTHR43605:SF10">
    <property type="entry name" value="ACYL-COA SYNTHETASE MEDIUM CHAIN FAMILY MEMBER 3"/>
    <property type="match status" value="1"/>
</dbReference>
<evidence type="ECO:0000313" key="8">
    <source>
        <dbReference type="Proteomes" id="UP001589858"/>
    </source>
</evidence>
<keyword evidence="2" id="KW-0436">Ligase</keyword>
<dbReference type="PANTHER" id="PTHR43605">
    <property type="entry name" value="ACYL-COENZYME A SYNTHETASE"/>
    <property type="match status" value="1"/>
</dbReference>
<organism evidence="7 8">
    <name type="scientific">Novosphingobium clariflavum</name>
    <dbReference type="NCBI Taxonomy" id="2029884"/>
    <lineage>
        <taxon>Bacteria</taxon>
        <taxon>Pseudomonadati</taxon>
        <taxon>Pseudomonadota</taxon>
        <taxon>Alphaproteobacteria</taxon>
        <taxon>Sphingomonadales</taxon>
        <taxon>Sphingomonadaceae</taxon>
        <taxon>Novosphingobium</taxon>
    </lineage>
</organism>
<proteinExistence type="inferred from homology"/>
<dbReference type="Pfam" id="PF13193">
    <property type="entry name" value="AMP-binding_C"/>
    <property type="match status" value="1"/>
</dbReference>
<comment type="similarity">
    <text evidence="1">Belongs to the ATP-dependent AMP-binding enzyme family.</text>
</comment>
<evidence type="ECO:0000259" key="6">
    <source>
        <dbReference type="Pfam" id="PF13193"/>
    </source>
</evidence>
<feature type="domain" description="AMP-binding enzyme C-terminal" evidence="6">
    <location>
        <begin position="436"/>
        <end position="512"/>
    </location>
</feature>
<keyword evidence="8" id="KW-1185">Reference proteome</keyword>
<keyword evidence="3" id="KW-0547">Nucleotide-binding</keyword>
<evidence type="ECO:0000256" key="4">
    <source>
        <dbReference type="ARBA" id="ARBA00022840"/>
    </source>
</evidence>
<keyword evidence="4" id="KW-0067">ATP-binding</keyword>
<dbReference type="InterPro" id="IPR025110">
    <property type="entry name" value="AMP-bd_C"/>
</dbReference>
<dbReference type="Gene3D" id="3.30.300.30">
    <property type="match status" value="1"/>
</dbReference>
<dbReference type="InterPro" id="IPR051087">
    <property type="entry name" value="Mitochondrial_ACSM"/>
</dbReference>
<dbReference type="Pfam" id="PF00501">
    <property type="entry name" value="AMP-binding"/>
    <property type="match status" value="1"/>
</dbReference>
<dbReference type="Proteomes" id="UP001589858">
    <property type="component" value="Unassembled WGS sequence"/>
</dbReference>
<dbReference type="InterPro" id="IPR045851">
    <property type="entry name" value="AMP-bd_C_sf"/>
</dbReference>
<evidence type="ECO:0000256" key="2">
    <source>
        <dbReference type="ARBA" id="ARBA00022598"/>
    </source>
</evidence>
<reference evidence="7 8" key="1">
    <citation type="submission" date="2024-09" db="EMBL/GenBank/DDBJ databases">
        <authorList>
            <person name="Sun Q."/>
            <person name="Mori K."/>
        </authorList>
    </citation>
    <scope>NUCLEOTIDE SEQUENCE [LARGE SCALE GENOMIC DNA]</scope>
    <source>
        <strain evidence="7 8">CICC 11035S</strain>
    </source>
</reference>
<gene>
    <name evidence="7" type="ORF">ACFFF8_01725</name>
</gene>
<dbReference type="InterPro" id="IPR000873">
    <property type="entry name" value="AMP-dep_synth/lig_dom"/>
</dbReference>
<protein>
    <submittedName>
        <fullName evidence="7">Acyl-CoA synthetase</fullName>
    </submittedName>
</protein>